<sequence length="138" mass="14970">MQKMSSLKLMAKLSAALPTKTITDRGALTSLSTRVFVTAATRPLQSKKEDDEADACEKTKEAADAVKDGAKEVRHTCEFMRDTVEKTTKTITKMAKDTTEKISETADNITDKTKGTVSGAWGVAKNTTEIIKDKVVGK</sequence>
<keyword evidence="2" id="KW-1185">Reference proteome</keyword>
<gene>
    <name evidence="1" type="ORF">PRUPE_1G060600</name>
</gene>
<dbReference type="Gene3D" id="1.20.120.20">
    <property type="entry name" value="Apolipoprotein"/>
    <property type="match status" value="1"/>
</dbReference>
<dbReference type="AlphaFoldDB" id="A0A251QTA7"/>
<dbReference type="STRING" id="3760.A0A251QTA7"/>
<dbReference type="eggNOG" id="ENOG502SD17">
    <property type="taxonomic scope" value="Eukaryota"/>
</dbReference>
<dbReference type="EMBL" id="CM007651">
    <property type="protein sequence ID" value="ONI26983.1"/>
    <property type="molecule type" value="Genomic_DNA"/>
</dbReference>
<proteinExistence type="predicted"/>
<organism evidence="1 2">
    <name type="scientific">Prunus persica</name>
    <name type="common">Peach</name>
    <name type="synonym">Amygdalus persica</name>
    <dbReference type="NCBI Taxonomy" id="3760"/>
    <lineage>
        <taxon>Eukaryota</taxon>
        <taxon>Viridiplantae</taxon>
        <taxon>Streptophyta</taxon>
        <taxon>Embryophyta</taxon>
        <taxon>Tracheophyta</taxon>
        <taxon>Spermatophyta</taxon>
        <taxon>Magnoliopsida</taxon>
        <taxon>eudicotyledons</taxon>
        <taxon>Gunneridae</taxon>
        <taxon>Pentapetalae</taxon>
        <taxon>rosids</taxon>
        <taxon>fabids</taxon>
        <taxon>Rosales</taxon>
        <taxon>Rosaceae</taxon>
        <taxon>Amygdaloideae</taxon>
        <taxon>Amygdaleae</taxon>
        <taxon>Prunus</taxon>
    </lineage>
</organism>
<protein>
    <submittedName>
        <fullName evidence="1">Uncharacterized protein</fullName>
    </submittedName>
</protein>
<reference evidence="1 2" key="1">
    <citation type="journal article" date="2013" name="Nat. Genet.">
        <title>The high-quality draft genome of peach (Prunus persica) identifies unique patterns of genetic diversity, domestication and genome evolution.</title>
        <authorList>
            <consortium name="International Peach Genome Initiative"/>
            <person name="Verde I."/>
            <person name="Abbott A.G."/>
            <person name="Scalabrin S."/>
            <person name="Jung S."/>
            <person name="Shu S."/>
            <person name="Marroni F."/>
            <person name="Zhebentyayeva T."/>
            <person name="Dettori M.T."/>
            <person name="Grimwood J."/>
            <person name="Cattonaro F."/>
            <person name="Zuccolo A."/>
            <person name="Rossini L."/>
            <person name="Jenkins J."/>
            <person name="Vendramin E."/>
            <person name="Meisel L.A."/>
            <person name="Decroocq V."/>
            <person name="Sosinski B."/>
            <person name="Prochnik S."/>
            <person name="Mitros T."/>
            <person name="Policriti A."/>
            <person name="Cipriani G."/>
            <person name="Dondini L."/>
            <person name="Ficklin S."/>
            <person name="Goodstein D.M."/>
            <person name="Xuan P."/>
            <person name="Del Fabbro C."/>
            <person name="Aramini V."/>
            <person name="Copetti D."/>
            <person name="Gonzalez S."/>
            <person name="Horner D.S."/>
            <person name="Falchi R."/>
            <person name="Lucas S."/>
            <person name="Mica E."/>
            <person name="Maldonado J."/>
            <person name="Lazzari B."/>
            <person name="Bielenberg D."/>
            <person name="Pirona R."/>
            <person name="Miculan M."/>
            <person name="Barakat A."/>
            <person name="Testolin R."/>
            <person name="Stella A."/>
            <person name="Tartarini S."/>
            <person name="Tonutti P."/>
            <person name="Arus P."/>
            <person name="Orellana A."/>
            <person name="Wells C."/>
            <person name="Main D."/>
            <person name="Vizzotto G."/>
            <person name="Silva H."/>
            <person name="Salamini F."/>
            <person name="Schmutz J."/>
            <person name="Morgante M."/>
            <person name="Rokhsar D.S."/>
        </authorList>
    </citation>
    <scope>NUCLEOTIDE SEQUENCE [LARGE SCALE GENOMIC DNA]</scope>
    <source>
        <strain evidence="2">cv. Nemared</strain>
    </source>
</reference>
<evidence type="ECO:0000313" key="1">
    <source>
        <dbReference type="EMBL" id="ONI26983.1"/>
    </source>
</evidence>
<dbReference type="Gramene" id="ONI26983">
    <property type="protein sequence ID" value="ONI26983"/>
    <property type="gene ID" value="PRUPE_1G060600"/>
</dbReference>
<accession>A0A251QTA7</accession>
<evidence type="ECO:0000313" key="2">
    <source>
        <dbReference type="Proteomes" id="UP000006882"/>
    </source>
</evidence>
<name>A0A251QTA7_PRUPE</name>
<dbReference type="Proteomes" id="UP000006882">
    <property type="component" value="Chromosome G1"/>
</dbReference>